<feature type="transmembrane region" description="Helical" evidence="1">
    <location>
        <begin position="38"/>
        <end position="57"/>
    </location>
</feature>
<dbReference type="InterPro" id="IPR020017">
    <property type="entry name" value="XapX_domain"/>
</dbReference>
<feature type="transmembrane region" description="Helical" evidence="1">
    <location>
        <begin position="6"/>
        <end position="26"/>
    </location>
</feature>
<accession>A0A1I2B2A9</accession>
<gene>
    <name evidence="2" type="ORF">SAMN05216378_3347</name>
</gene>
<keyword evidence="1" id="KW-0472">Membrane</keyword>
<organism evidence="2 3">
    <name type="scientific">Paenibacillus catalpae</name>
    <dbReference type="NCBI Taxonomy" id="1045775"/>
    <lineage>
        <taxon>Bacteria</taxon>
        <taxon>Bacillati</taxon>
        <taxon>Bacillota</taxon>
        <taxon>Bacilli</taxon>
        <taxon>Bacillales</taxon>
        <taxon>Paenibacillaceae</taxon>
        <taxon>Paenibacillus</taxon>
    </lineage>
</organism>
<evidence type="ECO:0000313" key="2">
    <source>
        <dbReference type="EMBL" id="SFE50322.1"/>
    </source>
</evidence>
<proteinExistence type="predicted"/>
<dbReference type="NCBIfam" id="TIGR03510">
    <property type="entry name" value="XapX"/>
    <property type="match status" value="1"/>
</dbReference>
<dbReference type="EMBL" id="FOMT01000003">
    <property type="protein sequence ID" value="SFE50322.1"/>
    <property type="molecule type" value="Genomic_DNA"/>
</dbReference>
<keyword evidence="1" id="KW-1133">Transmembrane helix</keyword>
<dbReference type="Pfam" id="PF07235">
    <property type="entry name" value="DUF1427"/>
    <property type="match status" value="1"/>
</dbReference>
<evidence type="ECO:0000313" key="3">
    <source>
        <dbReference type="Proteomes" id="UP000198855"/>
    </source>
</evidence>
<evidence type="ECO:0000256" key="1">
    <source>
        <dbReference type="SAM" id="Phobius"/>
    </source>
</evidence>
<keyword evidence="3" id="KW-1185">Reference proteome</keyword>
<dbReference type="Proteomes" id="UP000198855">
    <property type="component" value="Unassembled WGS sequence"/>
</dbReference>
<dbReference type="RefSeq" id="WP_245773038.1">
    <property type="nucleotide sequence ID" value="NZ_FOMT01000003.1"/>
</dbReference>
<dbReference type="STRING" id="1045775.SAMN05216378_3347"/>
<reference evidence="3" key="1">
    <citation type="submission" date="2016-10" db="EMBL/GenBank/DDBJ databases">
        <authorList>
            <person name="Varghese N."/>
            <person name="Submissions S."/>
        </authorList>
    </citation>
    <scope>NUCLEOTIDE SEQUENCE [LARGE SCALE GENOMIC DNA]</scope>
    <source>
        <strain evidence="3">CGMCC 1.10784</strain>
    </source>
</reference>
<name>A0A1I2B2A9_9BACL</name>
<dbReference type="InterPro" id="IPR009872">
    <property type="entry name" value="DUF1427"/>
</dbReference>
<dbReference type="AlphaFoldDB" id="A0A1I2B2A9"/>
<protein>
    <submittedName>
        <fullName evidence="2">XapX domain-containing protein</fullName>
    </submittedName>
</protein>
<keyword evidence="1" id="KW-0812">Transmembrane</keyword>
<sequence>MSMGSMGFMGSMVLALAAGIVIGVIFQSLKIPSPAPPFLGLLGLAGMFLGQRLIPWIQQLLNNK</sequence>